<evidence type="ECO:0008006" key="7">
    <source>
        <dbReference type="Google" id="ProtNLM"/>
    </source>
</evidence>
<reference evidence="5" key="1">
    <citation type="journal article" date="2023" name="Mol. Phylogenet. Evol.">
        <title>Genome-scale phylogeny and comparative genomics of the fungal order Sordariales.</title>
        <authorList>
            <person name="Hensen N."/>
            <person name="Bonometti L."/>
            <person name="Westerberg I."/>
            <person name="Brannstrom I.O."/>
            <person name="Guillou S."/>
            <person name="Cros-Aarteil S."/>
            <person name="Calhoun S."/>
            <person name="Haridas S."/>
            <person name="Kuo A."/>
            <person name="Mondo S."/>
            <person name="Pangilinan J."/>
            <person name="Riley R."/>
            <person name="LaButti K."/>
            <person name="Andreopoulos B."/>
            <person name="Lipzen A."/>
            <person name="Chen C."/>
            <person name="Yan M."/>
            <person name="Daum C."/>
            <person name="Ng V."/>
            <person name="Clum A."/>
            <person name="Steindorff A."/>
            <person name="Ohm R.A."/>
            <person name="Martin F."/>
            <person name="Silar P."/>
            <person name="Natvig D.O."/>
            <person name="Lalanne C."/>
            <person name="Gautier V."/>
            <person name="Ament-Velasquez S.L."/>
            <person name="Kruys A."/>
            <person name="Hutchinson M.I."/>
            <person name="Powell A.J."/>
            <person name="Barry K."/>
            <person name="Miller A.N."/>
            <person name="Grigoriev I.V."/>
            <person name="Debuchy R."/>
            <person name="Gladieux P."/>
            <person name="Hiltunen Thoren M."/>
            <person name="Johannesson H."/>
        </authorList>
    </citation>
    <scope>NUCLEOTIDE SEQUENCE</scope>
    <source>
        <strain evidence="5">CBS 990.96</strain>
    </source>
</reference>
<dbReference type="AlphaFoldDB" id="A0AAN6YP16"/>
<proteinExistence type="inferred from homology"/>
<dbReference type="SUPFAM" id="SSF53335">
    <property type="entry name" value="S-adenosyl-L-methionine-dependent methyltransferases"/>
    <property type="match status" value="1"/>
</dbReference>
<evidence type="ECO:0000256" key="2">
    <source>
        <dbReference type="ARBA" id="ARBA00022679"/>
    </source>
</evidence>
<accession>A0AAN6YP16</accession>
<comment type="similarity">
    <text evidence="4">Belongs to the class I-like SAM-binding methyltransferase superfamily.</text>
</comment>
<dbReference type="InterPro" id="IPR051654">
    <property type="entry name" value="Meroterpenoid_MTases"/>
</dbReference>
<evidence type="ECO:0000256" key="1">
    <source>
        <dbReference type="ARBA" id="ARBA00005179"/>
    </source>
</evidence>
<dbReference type="Gene3D" id="3.40.50.150">
    <property type="entry name" value="Vaccinia Virus protein VP39"/>
    <property type="match status" value="1"/>
</dbReference>
<comment type="pathway">
    <text evidence="1">Secondary metabolite biosynthesis.</text>
</comment>
<keyword evidence="2" id="KW-0808">Transferase</keyword>
<dbReference type="PANTHER" id="PTHR35897">
    <property type="entry name" value="METHYLTRANSFERASE AUSD"/>
    <property type="match status" value="1"/>
</dbReference>
<dbReference type="GO" id="GO:0016740">
    <property type="term" value="F:transferase activity"/>
    <property type="evidence" value="ECO:0007669"/>
    <property type="project" value="UniProtKB-KW"/>
</dbReference>
<keyword evidence="6" id="KW-1185">Reference proteome</keyword>
<reference evidence="5" key="2">
    <citation type="submission" date="2023-05" db="EMBL/GenBank/DDBJ databases">
        <authorList>
            <consortium name="Lawrence Berkeley National Laboratory"/>
            <person name="Steindorff A."/>
            <person name="Hensen N."/>
            <person name="Bonometti L."/>
            <person name="Westerberg I."/>
            <person name="Brannstrom I.O."/>
            <person name="Guillou S."/>
            <person name="Cros-Aarteil S."/>
            <person name="Calhoun S."/>
            <person name="Haridas S."/>
            <person name="Kuo A."/>
            <person name="Mondo S."/>
            <person name="Pangilinan J."/>
            <person name="Riley R."/>
            <person name="Labutti K."/>
            <person name="Andreopoulos B."/>
            <person name="Lipzen A."/>
            <person name="Chen C."/>
            <person name="Yanf M."/>
            <person name="Daum C."/>
            <person name="Ng V."/>
            <person name="Clum A."/>
            <person name="Ohm R."/>
            <person name="Martin F."/>
            <person name="Silar P."/>
            <person name="Natvig D."/>
            <person name="Lalanne C."/>
            <person name="Gautier V."/>
            <person name="Ament-Velasquez S.L."/>
            <person name="Kruys A."/>
            <person name="Hutchinson M.I."/>
            <person name="Powell A.J."/>
            <person name="Barry K."/>
            <person name="Miller A.N."/>
            <person name="Grigoriev I.V."/>
            <person name="Debuchy R."/>
            <person name="Gladieux P."/>
            <person name="Thoren M.H."/>
            <person name="Johannesson H."/>
        </authorList>
    </citation>
    <scope>NUCLEOTIDE SEQUENCE</scope>
    <source>
        <strain evidence="5">CBS 990.96</strain>
    </source>
</reference>
<feature type="non-terminal residue" evidence="5">
    <location>
        <position position="140"/>
    </location>
</feature>
<dbReference type="InterPro" id="IPR029063">
    <property type="entry name" value="SAM-dependent_MTases_sf"/>
</dbReference>
<comment type="caution">
    <text evidence="5">The sequence shown here is derived from an EMBL/GenBank/DDBJ whole genome shotgun (WGS) entry which is preliminary data.</text>
</comment>
<protein>
    <recommendedName>
        <fullName evidence="7">Methyltransferase domain-containing protein</fullName>
    </recommendedName>
</protein>
<gene>
    <name evidence="5" type="ORF">QBC38DRAFT_459999</name>
</gene>
<dbReference type="EMBL" id="MU865453">
    <property type="protein sequence ID" value="KAK4222798.1"/>
    <property type="molecule type" value="Genomic_DNA"/>
</dbReference>
<organism evidence="5 6">
    <name type="scientific">Podospora fimiseda</name>
    <dbReference type="NCBI Taxonomy" id="252190"/>
    <lineage>
        <taxon>Eukaryota</taxon>
        <taxon>Fungi</taxon>
        <taxon>Dikarya</taxon>
        <taxon>Ascomycota</taxon>
        <taxon>Pezizomycotina</taxon>
        <taxon>Sordariomycetes</taxon>
        <taxon>Sordariomycetidae</taxon>
        <taxon>Sordariales</taxon>
        <taxon>Podosporaceae</taxon>
        <taxon>Podospora</taxon>
    </lineage>
</organism>
<keyword evidence="3" id="KW-0949">S-adenosyl-L-methionine</keyword>
<evidence type="ECO:0000313" key="5">
    <source>
        <dbReference type="EMBL" id="KAK4222798.1"/>
    </source>
</evidence>
<evidence type="ECO:0000313" key="6">
    <source>
        <dbReference type="Proteomes" id="UP001301958"/>
    </source>
</evidence>
<sequence length="140" mass="16196">MPELDPGFDRRQLLKTEPPTKQQIWRIYVLLQNYSKIPVNEIEPHIVAIRNKAFDIFPYVCIGRWGFLKLSIAELSYYNEILAATKAGAVLLDCGCCFGQNLRQLAYNNVPQKNLIGLDLRQEFIDLGYESFRDNRNGKE</sequence>
<evidence type="ECO:0000256" key="3">
    <source>
        <dbReference type="ARBA" id="ARBA00022691"/>
    </source>
</evidence>
<dbReference type="Proteomes" id="UP001301958">
    <property type="component" value="Unassembled WGS sequence"/>
</dbReference>
<evidence type="ECO:0000256" key="4">
    <source>
        <dbReference type="ARBA" id="ARBA00038314"/>
    </source>
</evidence>
<name>A0AAN6YP16_9PEZI</name>
<dbReference type="PANTHER" id="PTHR35897:SF1">
    <property type="entry name" value="METHYLTRANSFERASE AUSD"/>
    <property type="match status" value="1"/>
</dbReference>